<sequence>DRIISKSLRGNIVALSQAKYSSHVMEQAFEFANYDALLQLVEEVFNGRVNTKNGRDSLNQMLFDQFGNYVIQRLLNIAIQMRHNERPGEATWFQALSDKIIENAQALLKYSSGKKIIDILSCELGYDFV</sequence>
<dbReference type="GO" id="GO:0003730">
    <property type="term" value="F:mRNA 3'-UTR binding"/>
    <property type="evidence" value="ECO:0007669"/>
    <property type="project" value="TreeGrafter"/>
</dbReference>
<reference evidence="6" key="1">
    <citation type="journal article" date="2013" name="Genetics">
        <title>The draft genome and transcriptome of Panagrellus redivivus are shaped by the harsh demands of a free-living lifestyle.</title>
        <authorList>
            <person name="Srinivasan J."/>
            <person name="Dillman A.R."/>
            <person name="Macchietto M.G."/>
            <person name="Heikkinen L."/>
            <person name="Lakso M."/>
            <person name="Fracchia K.M."/>
            <person name="Antoshechkin I."/>
            <person name="Mortazavi A."/>
            <person name="Wong G."/>
            <person name="Sternberg P.W."/>
        </authorList>
    </citation>
    <scope>NUCLEOTIDE SEQUENCE [LARGE SCALE GENOMIC DNA]</scope>
    <source>
        <strain evidence="6">MT8872</strain>
    </source>
</reference>
<dbReference type="PANTHER" id="PTHR12537:SF112">
    <property type="entry name" value="FEM-3 MRNA-BINDING FACTOR 1-RELATED"/>
    <property type="match status" value="1"/>
</dbReference>
<organism evidence="6 7">
    <name type="scientific">Panagrellus redivivus</name>
    <name type="common">Microworm</name>
    <dbReference type="NCBI Taxonomy" id="6233"/>
    <lineage>
        <taxon>Eukaryota</taxon>
        <taxon>Metazoa</taxon>
        <taxon>Ecdysozoa</taxon>
        <taxon>Nematoda</taxon>
        <taxon>Chromadorea</taxon>
        <taxon>Rhabditida</taxon>
        <taxon>Tylenchina</taxon>
        <taxon>Panagrolaimomorpha</taxon>
        <taxon>Panagrolaimoidea</taxon>
        <taxon>Panagrolaimidae</taxon>
        <taxon>Panagrellus</taxon>
    </lineage>
</organism>
<feature type="repeat" description="Pumilio" evidence="4">
    <location>
        <begin position="7"/>
        <end position="42"/>
    </location>
</feature>
<proteinExistence type="predicted"/>
<feature type="domain" description="PUM-HD" evidence="5">
    <location>
        <begin position="1"/>
        <end position="124"/>
    </location>
</feature>
<dbReference type="Pfam" id="PF00806">
    <property type="entry name" value="PUF"/>
    <property type="match status" value="2"/>
</dbReference>
<evidence type="ECO:0000313" key="6">
    <source>
        <dbReference type="Proteomes" id="UP000492821"/>
    </source>
</evidence>
<dbReference type="AlphaFoldDB" id="A0A7E4ZV62"/>
<reference evidence="7" key="2">
    <citation type="submission" date="2020-10" db="UniProtKB">
        <authorList>
            <consortium name="WormBaseParasite"/>
        </authorList>
    </citation>
    <scope>IDENTIFICATION</scope>
</reference>
<dbReference type="GO" id="GO:0005634">
    <property type="term" value="C:nucleus"/>
    <property type="evidence" value="ECO:0007669"/>
    <property type="project" value="TreeGrafter"/>
</dbReference>
<protein>
    <submittedName>
        <fullName evidence="7">PUM-HD domain-containing protein</fullName>
    </submittedName>
</protein>
<evidence type="ECO:0000259" key="5">
    <source>
        <dbReference type="PROSITE" id="PS50303"/>
    </source>
</evidence>
<dbReference type="InterPro" id="IPR033133">
    <property type="entry name" value="PUM-HD"/>
</dbReference>
<dbReference type="PANTHER" id="PTHR12537">
    <property type="entry name" value="RNA BINDING PROTEIN PUMILIO-RELATED"/>
    <property type="match status" value="1"/>
</dbReference>
<dbReference type="InterPro" id="IPR016024">
    <property type="entry name" value="ARM-type_fold"/>
</dbReference>
<evidence type="ECO:0000313" key="7">
    <source>
        <dbReference type="WBParaSite" id="Pan_g1916.t1"/>
    </source>
</evidence>
<dbReference type="PROSITE" id="PS50302">
    <property type="entry name" value="PUM"/>
    <property type="match status" value="1"/>
</dbReference>
<evidence type="ECO:0000256" key="4">
    <source>
        <dbReference type="PROSITE-ProRule" id="PRU00317"/>
    </source>
</evidence>
<dbReference type="PROSITE" id="PS50303">
    <property type="entry name" value="PUM_HD"/>
    <property type="match status" value="1"/>
</dbReference>
<keyword evidence="6" id="KW-1185">Reference proteome</keyword>
<dbReference type="GO" id="GO:0030154">
    <property type="term" value="P:cell differentiation"/>
    <property type="evidence" value="ECO:0007669"/>
    <property type="project" value="UniProtKB-KW"/>
</dbReference>
<dbReference type="InterPro" id="IPR011989">
    <property type="entry name" value="ARM-like"/>
</dbReference>
<accession>A0A7E4ZV62</accession>
<dbReference type="WBParaSite" id="Pan_g1916.t1">
    <property type="protein sequence ID" value="Pan_g1916.t1"/>
    <property type="gene ID" value="Pan_g1916"/>
</dbReference>
<dbReference type="InterPro" id="IPR001313">
    <property type="entry name" value="Pumilio_RNA-bd_rpt"/>
</dbReference>
<keyword evidence="2" id="KW-0677">Repeat</keyword>
<dbReference type="GO" id="GO:0005737">
    <property type="term" value="C:cytoplasm"/>
    <property type="evidence" value="ECO:0007669"/>
    <property type="project" value="TreeGrafter"/>
</dbReference>
<dbReference type="Gene3D" id="1.25.10.10">
    <property type="entry name" value="Leucine-rich Repeat Variant"/>
    <property type="match status" value="1"/>
</dbReference>
<dbReference type="Proteomes" id="UP000492821">
    <property type="component" value="Unassembled WGS sequence"/>
</dbReference>
<keyword evidence="3" id="KW-0221">Differentiation</keyword>
<dbReference type="SMART" id="SM00025">
    <property type="entry name" value="Pumilio"/>
    <property type="match status" value="2"/>
</dbReference>
<dbReference type="GO" id="GO:0010608">
    <property type="term" value="P:post-transcriptional regulation of gene expression"/>
    <property type="evidence" value="ECO:0007669"/>
    <property type="project" value="TreeGrafter"/>
</dbReference>
<name>A0A7E4ZV62_PANRE</name>
<evidence type="ECO:0000256" key="3">
    <source>
        <dbReference type="ARBA" id="ARBA00022782"/>
    </source>
</evidence>
<keyword evidence="1" id="KW-0217">Developmental protein</keyword>
<evidence type="ECO:0000256" key="1">
    <source>
        <dbReference type="ARBA" id="ARBA00022473"/>
    </source>
</evidence>
<dbReference type="SUPFAM" id="SSF48371">
    <property type="entry name" value="ARM repeat"/>
    <property type="match status" value="1"/>
</dbReference>
<evidence type="ECO:0000256" key="2">
    <source>
        <dbReference type="ARBA" id="ARBA00022737"/>
    </source>
</evidence>